<dbReference type="InterPro" id="IPR011006">
    <property type="entry name" value="CheY-like_superfamily"/>
</dbReference>
<dbReference type="InterPro" id="IPR036061">
    <property type="entry name" value="CheW-like_dom_sf"/>
</dbReference>
<dbReference type="GO" id="GO:0000160">
    <property type="term" value="P:phosphorelay signal transduction system"/>
    <property type="evidence" value="ECO:0007669"/>
    <property type="project" value="InterPro"/>
</dbReference>
<proteinExistence type="predicted"/>
<keyword evidence="1" id="KW-0597">Phosphoprotein</keyword>
<sequence>MKQYAAPDILLESGTNEMEILEFYLEGQSYGINVQKLREIMCFDPAMLTPMPESLPSVLGVYMVRGTSLPLVDLTSHLRRRPAVAPGSESRAIVLVCQFNRKVTGFLVDGVNQIHRINWQHVEPMAPLIEKFKPRFTGTIHVEDREVLIVDLEHIVAEVDPEMNMTFEHESDKCSGSEGLQVREDVGLMLAEDSVIIRLGIQKVMNSAGYGRLKTFPDGEECYRELKRIKEQVNTEAEFLSHVRLLITDIEMPRMDGLTLCRRIREELGLKDLKVILFSSLITDQMAHKCKSVGADTWISKPQISELVELVDTYCLPAGADGQK</sequence>
<feature type="domain" description="Response regulatory" evidence="2">
    <location>
        <begin position="187"/>
        <end position="316"/>
    </location>
</feature>
<reference evidence="5" key="1">
    <citation type="submission" date="2005-10" db="EMBL/GenBank/DDBJ databases">
        <title>Complete sequence of Pelobacter carbinolicus DSM 2380.</title>
        <authorList>
            <person name="Copeland A."/>
            <person name="Lucas S."/>
            <person name="Lapidus A."/>
            <person name="Barry K."/>
            <person name="Detter J.C."/>
            <person name="Glavina T."/>
            <person name="Hammon N."/>
            <person name="Israni S."/>
            <person name="Pitluck S."/>
            <person name="Chertkov O."/>
            <person name="Schmutz J."/>
            <person name="Larimer F."/>
            <person name="Land M."/>
            <person name="Kyrpides N."/>
            <person name="Ivanova N."/>
            <person name="Richardson P."/>
        </authorList>
    </citation>
    <scope>NUCLEOTIDE SEQUENCE [LARGE SCALE GENOMIC DNA]</scope>
    <source>
        <strain evidence="5">DSM 2380 / NBRC 103641 / GraBd1</strain>
    </source>
</reference>
<dbReference type="SMART" id="SM00448">
    <property type="entry name" value="REC"/>
    <property type="match status" value="1"/>
</dbReference>
<dbReference type="EMBL" id="CP000142">
    <property type="protein sequence ID" value="ABA89286.1"/>
    <property type="molecule type" value="Genomic_DNA"/>
</dbReference>
<dbReference type="Pfam" id="PF01584">
    <property type="entry name" value="CheW"/>
    <property type="match status" value="1"/>
</dbReference>
<dbReference type="OrthoDB" id="9806105at2"/>
<feature type="domain" description="CheW-like" evidence="3">
    <location>
        <begin position="17"/>
        <end position="161"/>
    </location>
</feature>
<feature type="modified residue" description="4-aspartylphosphate" evidence="1">
    <location>
        <position position="249"/>
    </location>
</feature>
<dbReference type="PIRSF" id="PIRSF002867">
    <property type="entry name" value="CheV"/>
    <property type="match status" value="1"/>
</dbReference>
<evidence type="ECO:0000259" key="2">
    <source>
        <dbReference type="PROSITE" id="PS50110"/>
    </source>
</evidence>
<dbReference type="Gene3D" id="2.40.50.180">
    <property type="entry name" value="CheA-289, Domain 4"/>
    <property type="match status" value="1"/>
</dbReference>
<dbReference type="InterPro" id="IPR024181">
    <property type="entry name" value="Chemotax_regulator_CheV"/>
</dbReference>
<dbReference type="InterPro" id="IPR002545">
    <property type="entry name" value="CheW-lke_dom"/>
</dbReference>
<keyword evidence="5" id="KW-1185">Reference proteome</keyword>
<gene>
    <name evidence="4" type="primary">cheV</name>
    <name evidence="4" type="ordered locus">Pcar_2045</name>
</gene>
<dbReference type="Gene3D" id="3.40.50.2300">
    <property type="match status" value="1"/>
</dbReference>
<evidence type="ECO:0000313" key="4">
    <source>
        <dbReference type="EMBL" id="ABA89286.1"/>
    </source>
</evidence>
<accession>Q3A2X1</accession>
<evidence type="ECO:0000256" key="1">
    <source>
        <dbReference type="PROSITE-ProRule" id="PRU00169"/>
    </source>
</evidence>
<protein>
    <submittedName>
        <fullName evidence="4">Response receiver scaffold protein CheV</fullName>
    </submittedName>
</protein>
<dbReference type="Pfam" id="PF00072">
    <property type="entry name" value="Response_reg"/>
    <property type="match status" value="1"/>
</dbReference>
<dbReference type="Gene3D" id="2.30.30.40">
    <property type="entry name" value="SH3 Domains"/>
    <property type="match status" value="1"/>
</dbReference>
<dbReference type="Proteomes" id="UP000002534">
    <property type="component" value="Chromosome"/>
</dbReference>
<dbReference type="STRING" id="338963.Pcar_2045"/>
<dbReference type="PROSITE" id="PS50851">
    <property type="entry name" value="CHEW"/>
    <property type="match status" value="1"/>
</dbReference>
<reference evidence="4 5" key="2">
    <citation type="journal article" date="2012" name="BMC Genomics">
        <title>The genome of Pelobacter carbinolicus reveals surprising metabolic capabilities and physiological features.</title>
        <authorList>
            <person name="Aklujkar M."/>
            <person name="Haveman S.A."/>
            <person name="Didonato R.Jr."/>
            <person name="Chertkov O."/>
            <person name="Han C.S."/>
            <person name="Land M.L."/>
            <person name="Brown P."/>
            <person name="Lovley D.R."/>
        </authorList>
    </citation>
    <scope>NUCLEOTIDE SEQUENCE [LARGE SCALE GENOMIC DNA]</scope>
    <source>
        <strain evidence="5">DSM 2380 / NBRC 103641 / GraBd1</strain>
    </source>
</reference>
<dbReference type="AlphaFoldDB" id="Q3A2X1"/>
<dbReference type="eggNOG" id="COG0784">
    <property type="taxonomic scope" value="Bacteria"/>
</dbReference>
<dbReference type="GO" id="GO:0006935">
    <property type="term" value="P:chemotaxis"/>
    <property type="evidence" value="ECO:0007669"/>
    <property type="project" value="InterPro"/>
</dbReference>
<dbReference type="SUPFAM" id="SSF50341">
    <property type="entry name" value="CheW-like"/>
    <property type="match status" value="1"/>
</dbReference>
<organism evidence="4 5">
    <name type="scientific">Syntrophotalea carbinolica (strain DSM 2380 / NBRC 103641 / GraBd1)</name>
    <name type="common">Pelobacter carbinolicus</name>
    <dbReference type="NCBI Taxonomy" id="338963"/>
    <lineage>
        <taxon>Bacteria</taxon>
        <taxon>Pseudomonadati</taxon>
        <taxon>Thermodesulfobacteriota</taxon>
        <taxon>Desulfuromonadia</taxon>
        <taxon>Desulfuromonadales</taxon>
        <taxon>Syntrophotaleaceae</taxon>
        <taxon>Syntrophotalea</taxon>
    </lineage>
</organism>
<evidence type="ECO:0000313" key="5">
    <source>
        <dbReference type="Proteomes" id="UP000002534"/>
    </source>
</evidence>
<name>Q3A2X1_SYNC1</name>
<dbReference type="eggNOG" id="COG0835">
    <property type="taxonomic scope" value="Bacteria"/>
</dbReference>
<dbReference type="SUPFAM" id="SSF52172">
    <property type="entry name" value="CheY-like"/>
    <property type="match status" value="1"/>
</dbReference>
<dbReference type="RefSeq" id="WP_011341797.1">
    <property type="nucleotide sequence ID" value="NC_007498.2"/>
</dbReference>
<dbReference type="PROSITE" id="PS50110">
    <property type="entry name" value="RESPONSE_REGULATORY"/>
    <property type="match status" value="1"/>
</dbReference>
<dbReference type="SMART" id="SM00260">
    <property type="entry name" value="CheW"/>
    <property type="match status" value="1"/>
</dbReference>
<evidence type="ECO:0000259" key="3">
    <source>
        <dbReference type="PROSITE" id="PS50851"/>
    </source>
</evidence>
<dbReference type="PANTHER" id="PTHR47233">
    <property type="entry name" value="CHEMOTAXIS PROTEIN CHEV"/>
    <property type="match status" value="1"/>
</dbReference>
<dbReference type="InterPro" id="IPR001789">
    <property type="entry name" value="Sig_transdc_resp-reg_receiver"/>
</dbReference>
<dbReference type="HOGENOM" id="CLU_048995_0_1_7"/>
<dbReference type="KEGG" id="pca:Pcar_2045"/>
<dbReference type="PANTHER" id="PTHR47233:SF3">
    <property type="entry name" value="CHEMOTAXIS PROTEIN CHEV"/>
    <property type="match status" value="1"/>
</dbReference>